<feature type="region of interest" description="Disordered" evidence="1">
    <location>
        <begin position="809"/>
        <end position="870"/>
    </location>
</feature>
<gene>
    <name evidence="2" type="ORF">HDA44_006036</name>
</gene>
<sequence>MSAASGDEWIWGEEMADGDPYLDRGTRTAIAASMAAGVSNFDRGPGTRVLVIARSSGDEWQRYVRRVGAAFADLDRMTRVLDQGLPGSDRSPGWRSQRAAVDALADANGQYAVVAEVGDDGPLTVVSFVPADGELRVVGGGTTFAPTPPPPPAPKVVVRGVLEDVPRLGAELATHAARLRGERTGDVFLPSGEQAGHAVQYALATLAGRHSLRLVHQVSPDGWHGPRTLQGRRMVLPDGLTLSPMSAAQAWSELDAQDIVAQVTLSQAGRHPYPQVNRYHLGPVVFRRLATELRDWLELRGTVEVYDHGDPDQRFAAHLAVLELEAGGSPDEREPIPDRAGVRTIVAKRKNQPQAAVTLGRQSDGDLRVLRFLRSGHLGADRATELMMFEAAARDGGGLSFSRAAAIRYTKRFASYSMSSEQVARSIYQLREQLGQVDAVQARKMHKRIATLDATGVPSVDPDALADRVQRFREAGGDVLFLNRSDPAFEALQDKVADRMAAAMDPAGAVPADVDNLWRVFTPPGAEPGRPNSGDQYVAVALVDSLPVAAAAARMTNYRCELGALGAVSGADDALVAAVVDGVYEPLTKTRPLTMFVHDAEVPEQLEALGLQVTGVRPLDDESRVEFRLPETTRAAIEIAGRSGWPPASVLDDRAEQLLVFQRMNGSMQWLDHGVAAQRQVAEKAGRDAQDDPGLGPRPESPVPPVHGNRFTVLAQSGNGSAYVTFDETPGGEIEVVDVAIPSLEDAGGTAARYAFCDYLAKREQDAVLHARIPAAARAAGTWDEARSRYFVIGMANRLGDRATEMVRPLSTPAPDAARVSEVGGARAGQADEAGQGNGGGKVAGSGKGEAQRRPDGPDGRGGRRAGPER</sequence>
<comment type="caution">
    <text evidence="2">The sequence shown here is derived from an EMBL/GenBank/DDBJ whole genome shotgun (WGS) entry which is preliminary data.</text>
</comment>
<dbReference type="Proteomes" id="UP000558997">
    <property type="component" value="Unassembled WGS sequence"/>
</dbReference>
<evidence type="ECO:0000313" key="3">
    <source>
        <dbReference type="Proteomes" id="UP000558997"/>
    </source>
</evidence>
<dbReference type="EMBL" id="JACHNF010000001">
    <property type="protein sequence ID" value="MBB5982695.1"/>
    <property type="molecule type" value="Genomic_DNA"/>
</dbReference>
<keyword evidence="3" id="KW-1185">Reference proteome</keyword>
<feature type="region of interest" description="Disordered" evidence="1">
    <location>
        <begin position="681"/>
        <end position="708"/>
    </location>
</feature>
<name>A0A841E111_9ACTN</name>
<evidence type="ECO:0000256" key="1">
    <source>
        <dbReference type="SAM" id="MobiDB-lite"/>
    </source>
</evidence>
<dbReference type="RefSeq" id="WP_184840118.1">
    <property type="nucleotide sequence ID" value="NZ_BAAAVN010000002.1"/>
</dbReference>
<feature type="compositionally biased region" description="Basic and acidic residues" evidence="1">
    <location>
        <begin position="850"/>
        <end position="870"/>
    </location>
</feature>
<evidence type="ECO:0000313" key="2">
    <source>
        <dbReference type="EMBL" id="MBB5982695.1"/>
    </source>
</evidence>
<feature type="compositionally biased region" description="Basic and acidic residues" evidence="1">
    <location>
        <begin position="681"/>
        <end position="690"/>
    </location>
</feature>
<feature type="compositionally biased region" description="Gly residues" evidence="1">
    <location>
        <begin position="836"/>
        <end position="848"/>
    </location>
</feature>
<organism evidence="2 3">
    <name type="scientific">Kribbella solani</name>
    <dbReference type="NCBI Taxonomy" id="236067"/>
    <lineage>
        <taxon>Bacteria</taxon>
        <taxon>Bacillati</taxon>
        <taxon>Actinomycetota</taxon>
        <taxon>Actinomycetes</taxon>
        <taxon>Propionibacteriales</taxon>
        <taxon>Kribbellaceae</taxon>
        <taxon>Kribbella</taxon>
    </lineage>
</organism>
<reference evidence="2 3" key="1">
    <citation type="submission" date="2020-08" db="EMBL/GenBank/DDBJ databases">
        <title>Sequencing the genomes of 1000 actinobacteria strains.</title>
        <authorList>
            <person name="Klenk H.-P."/>
        </authorList>
    </citation>
    <scope>NUCLEOTIDE SEQUENCE [LARGE SCALE GENOMIC DNA]</scope>
    <source>
        <strain evidence="2 3">DSM 17294</strain>
    </source>
</reference>
<proteinExistence type="predicted"/>
<accession>A0A841E111</accession>
<dbReference type="AlphaFoldDB" id="A0A841E111"/>
<protein>
    <submittedName>
        <fullName evidence="2">Uncharacterized protein</fullName>
    </submittedName>
</protein>